<dbReference type="RefSeq" id="WP_067599544.1">
    <property type="nucleotide sequence ID" value="NZ_CP015963.1"/>
</dbReference>
<protein>
    <submittedName>
        <fullName evidence="2">Uncharacterized protein</fullName>
    </submittedName>
</protein>
<feature type="transmembrane region" description="Helical" evidence="1">
    <location>
        <begin position="74"/>
        <end position="97"/>
    </location>
</feature>
<dbReference type="AlphaFoldDB" id="A0A562UWU3"/>
<keyword evidence="1" id="KW-1133">Transmembrane helix</keyword>
<sequence>MATQHTPVVPTGADAQAGDAAVQRQWRMTLSVSSVTNAAEQFLSESGFDRGPWLVVAFAAEIASWFALQDPWQWIAAIGAGLLMVMAGAAILTDRWLPMSCRPKWLKADGKFLARSGGLAIVLADQRIQTVSDHQGQHGWWRAELD</sequence>
<evidence type="ECO:0000313" key="3">
    <source>
        <dbReference type="Proteomes" id="UP000320547"/>
    </source>
</evidence>
<evidence type="ECO:0000256" key="1">
    <source>
        <dbReference type="SAM" id="Phobius"/>
    </source>
</evidence>
<comment type="caution">
    <text evidence="2">The sequence shown here is derived from an EMBL/GenBank/DDBJ whole genome shotgun (WGS) entry which is preliminary data.</text>
</comment>
<reference evidence="2 3" key="1">
    <citation type="submission" date="2019-07" db="EMBL/GenBank/DDBJ databases">
        <title>Genomic Encyclopedia of Archaeal and Bacterial Type Strains, Phase II (KMG-II): from individual species to whole genera.</title>
        <authorList>
            <person name="Goeker M."/>
        </authorList>
    </citation>
    <scope>NUCLEOTIDE SEQUENCE [LARGE SCALE GENOMIC DNA]</scope>
    <source>
        <strain evidence="2 3">ATCC BAA-2084</strain>
    </source>
</reference>
<dbReference type="Proteomes" id="UP000320547">
    <property type="component" value="Unassembled WGS sequence"/>
</dbReference>
<dbReference type="STRING" id="476157.GCA_001663155_01587"/>
<evidence type="ECO:0000313" key="2">
    <source>
        <dbReference type="EMBL" id="TWJ10110.1"/>
    </source>
</evidence>
<name>A0A562UWU3_9SPHN</name>
<keyword evidence="3" id="KW-1185">Reference proteome</keyword>
<keyword evidence="1" id="KW-0472">Membrane</keyword>
<proteinExistence type="predicted"/>
<organism evidence="2 3">
    <name type="scientific">Altererythrobacter ishigakiensis</name>
    <dbReference type="NCBI Taxonomy" id="476157"/>
    <lineage>
        <taxon>Bacteria</taxon>
        <taxon>Pseudomonadati</taxon>
        <taxon>Pseudomonadota</taxon>
        <taxon>Alphaproteobacteria</taxon>
        <taxon>Sphingomonadales</taxon>
        <taxon>Erythrobacteraceae</taxon>
        <taxon>Altererythrobacter</taxon>
    </lineage>
</organism>
<dbReference type="EMBL" id="VLLK01000001">
    <property type="protein sequence ID" value="TWJ10110.1"/>
    <property type="molecule type" value="Genomic_DNA"/>
</dbReference>
<gene>
    <name evidence="2" type="ORF">JN10_1769</name>
</gene>
<accession>A0A562UWU3</accession>
<dbReference type="OrthoDB" id="9790149at2"/>
<keyword evidence="1" id="KW-0812">Transmembrane</keyword>